<dbReference type="GeneTree" id="ENSGT01110000267327"/>
<dbReference type="GO" id="GO:0002250">
    <property type="term" value="P:adaptive immune response"/>
    <property type="evidence" value="ECO:0007669"/>
    <property type="project" value="UniProtKB-KW"/>
</dbReference>
<dbReference type="Proteomes" id="UP000005207">
    <property type="component" value="Linkage group LG18"/>
</dbReference>
<protein>
    <recommendedName>
        <fullName evidence="5">Immunoglobulin V-set domain-containing protein</fullName>
    </recommendedName>
</protein>
<evidence type="ECO:0000313" key="7">
    <source>
        <dbReference type="Proteomes" id="UP000005207"/>
    </source>
</evidence>
<keyword evidence="2" id="KW-1064">Adaptive immunity</keyword>
<dbReference type="Gene3D" id="2.60.40.10">
    <property type="entry name" value="Immunoglobulins"/>
    <property type="match status" value="1"/>
</dbReference>
<dbReference type="InterPro" id="IPR036179">
    <property type="entry name" value="Ig-like_dom_sf"/>
</dbReference>
<dbReference type="PANTHER" id="PTHR19367:SF18">
    <property type="entry name" value="T CELL RECEPTOR ALPHA VARIABLE 16"/>
    <property type="match status" value="1"/>
</dbReference>
<proteinExistence type="predicted"/>
<evidence type="ECO:0000256" key="3">
    <source>
        <dbReference type="ARBA" id="ARBA00023170"/>
    </source>
</evidence>
<dbReference type="InParanoid" id="A0A669CPR3"/>
<evidence type="ECO:0000256" key="4">
    <source>
        <dbReference type="ARBA" id="ARBA00023319"/>
    </source>
</evidence>
<dbReference type="InterPro" id="IPR013783">
    <property type="entry name" value="Ig-like_fold"/>
</dbReference>
<keyword evidence="1" id="KW-0732">Signal</keyword>
<reference evidence="7" key="1">
    <citation type="submission" date="2012-01" db="EMBL/GenBank/DDBJ databases">
        <title>The Genome Sequence of Oreochromis niloticus (Nile Tilapia).</title>
        <authorList>
            <consortium name="Broad Institute Genome Assembly Team"/>
            <consortium name="Broad Institute Sequencing Platform"/>
            <person name="Di Palma F."/>
            <person name="Johnson J."/>
            <person name="Lander E.S."/>
            <person name="Lindblad-Toh K."/>
        </authorList>
    </citation>
    <scope>NUCLEOTIDE SEQUENCE [LARGE SCALE GENOMIC DNA]</scope>
</reference>
<accession>A0A669CPR3</accession>
<reference evidence="6" key="3">
    <citation type="submission" date="2025-09" db="UniProtKB">
        <authorList>
            <consortium name="Ensembl"/>
        </authorList>
    </citation>
    <scope>IDENTIFICATION</scope>
</reference>
<organism evidence="6 7">
    <name type="scientific">Oreochromis niloticus</name>
    <name type="common">Nile tilapia</name>
    <name type="synonym">Tilapia nilotica</name>
    <dbReference type="NCBI Taxonomy" id="8128"/>
    <lineage>
        <taxon>Eukaryota</taxon>
        <taxon>Metazoa</taxon>
        <taxon>Chordata</taxon>
        <taxon>Craniata</taxon>
        <taxon>Vertebrata</taxon>
        <taxon>Euteleostomi</taxon>
        <taxon>Actinopterygii</taxon>
        <taxon>Neopterygii</taxon>
        <taxon>Teleostei</taxon>
        <taxon>Neoteleostei</taxon>
        <taxon>Acanthomorphata</taxon>
        <taxon>Ovalentaria</taxon>
        <taxon>Cichlomorphae</taxon>
        <taxon>Cichliformes</taxon>
        <taxon>Cichlidae</taxon>
        <taxon>African cichlids</taxon>
        <taxon>Pseudocrenilabrinae</taxon>
        <taxon>Oreochromini</taxon>
        <taxon>Oreochromis</taxon>
    </lineage>
</organism>
<dbReference type="SUPFAM" id="SSF48726">
    <property type="entry name" value="Immunoglobulin"/>
    <property type="match status" value="1"/>
</dbReference>
<dbReference type="InterPro" id="IPR013106">
    <property type="entry name" value="Ig_V-set"/>
</dbReference>
<evidence type="ECO:0000259" key="5">
    <source>
        <dbReference type="SMART" id="SM00406"/>
    </source>
</evidence>
<keyword evidence="3" id="KW-0675">Receptor</keyword>
<feature type="domain" description="Immunoglobulin V-set" evidence="5">
    <location>
        <begin position="10"/>
        <end position="86"/>
    </location>
</feature>
<sequence length="189" mass="21102">NTVTEQSRKGLPLSDTFKARSDDYFFWYRQYPGKPPEFLISHSGTGVEISDPVPGITFKVSDNKTLMTLQISSAAVTDSAVYYCAVRPTLVRKVSLHSYVCFSRCLADCLFFTSLSLSHALKLNTEIIAFCLPSSSRSASTLRTSNAPSPNLCFTYFTLSKPPSRLHHYQCLFLGSSNFFMVCRCLTSE</sequence>
<dbReference type="Pfam" id="PF07686">
    <property type="entry name" value="V-set"/>
    <property type="match status" value="1"/>
</dbReference>
<reference evidence="6" key="2">
    <citation type="submission" date="2025-08" db="UniProtKB">
        <authorList>
            <consortium name="Ensembl"/>
        </authorList>
    </citation>
    <scope>IDENTIFICATION</scope>
</reference>
<evidence type="ECO:0000256" key="1">
    <source>
        <dbReference type="ARBA" id="ARBA00022729"/>
    </source>
</evidence>
<name>A0A669CPR3_ORENI</name>
<dbReference type="Ensembl" id="ENSONIT00000043664.1">
    <property type="protein sequence ID" value="ENSONIP00000050312.1"/>
    <property type="gene ID" value="ENSONIG00000032312.1"/>
</dbReference>
<dbReference type="SMART" id="SM00406">
    <property type="entry name" value="IGv"/>
    <property type="match status" value="1"/>
</dbReference>
<dbReference type="PANTHER" id="PTHR19367">
    <property type="entry name" value="T-CELL RECEPTOR ALPHA CHAIN V REGION"/>
    <property type="match status" value="1"/>
</dbReference>
<dbReference type="AlphaFoldDB" id="A0A669CPR3"/>
<keyword evidence="7" id="KW-1185">Reference proteome</keyword>
<keyword evidence="2" id="KW-0391">Immunity</keyword>
<evidence type="ECO:0000256" key="2">
    <source>
        <dbReference type="ARBA" id="ARBA00023130"/>
    </source>
</evidence>
<keyword evidence="4" id="KW-0393">Immunoglobulin domain</keyword>
<dbReference type="InterPro" id="IPR051287">
    <property type="entry name" value="TCR_variable_region"/>
</dbReference>
<evidence type="ECO:0000313" key="6">
    <source>
        <dbReference type="Ensembl" id="ENSONIP00000050312.1"/>
    </source>
</evidence>